<feature type="transmembrane region" description="Helical" evidence="1">
    <location>
        <begin position="12"/>
        <end position="30"/>
    </location>
</feature>
<name>A0A212JEQ7_9PROT</name>
<feature type="transmembrane region" description="Helical" evidence="1">
    <location>
        <begin position="387"/>
        <end position="406"/>
    </location>
</feature>
<feature type="transmembrane region" description="Helical" evidence="1">
    <location>
        <begin position="174"/>
        <end position="197"/>
    </location>
</feature>
<keyword evidence="1" id="KW-0472">Membrane</keyword>
<feature type="transmembrane region" description="Helical" evidence="1">
    <location>
        <begin position="217"/>
        <end position="235"/>
    </location>
</feature>
<protein>
    <recommendedName>
        <fullName evidence="3">Glycosyltransferase RgtA/B/C/D-like domain-containing protein</fullName>
    </recommendedName>
</protein>
<keyword evidence="1" id="KW-1133">Transmembrane helix</keyword>
<evidence type="ECO:0000256" key="1">
    <source>
        <dbReference type="SAM" id="Phobius"/>
    </source>
</evidence>
<dbReference type="AlphaFoldDB" id="A0A212JEQ7"/>
<gene>
    <name evidence="2" type="ORF">KL86APRO_10944</name>
</gene>
<proteinExistence type="predicted"/>
<keyword evidence="1" id="KW-0812">Transmembrane</keyword>
<dbReference type="EMBL" id="FLUO01000001">
    <property type="protein sequence ID" value="SBV97902.1"/>
    <property type="molecule type" value="Genomic_DNA"/>
</dbReference>
<sequence>MKMYVGTNCSERRWFALLVALAGLAVVVYLRAMTVPGSLELDPLAIEDDARQFLTWLPRLRDPALLQDDLLADYWWSVSPPLYRAMFEAAAALGLAPMVLAQLLPCVVIPLTILAAWWLARGVLDRPAMAFFAVVLMTMSLHLRTPVSTPAPRVFADPLFLLFLGALVRDRAPVMVVAIGLMAALYPPVAVTALSLLMLSRIRMSPRPGLDLSPRSLVLVFAAVGVAVAVVFPFVSASHPWQPTLTLDEARGMANFMSNDGRSRIVLHTGEIGWLCGGRIGFLPSIFSCKRPFDAATLISIAMLVPVLALLVRALRKGRSADRREVLLYGGVLLAAVVWFTIAAVLAFKLHLPSRYSQRPIRFVEMLALVQAFAVWGAPWLRSRCPLCLKAGGIAMIAVAVVTFGWPKAAEHPQDPPAMAWLAQTAPETRIGGVSDELAFVPSLLGRSILASPEHAIPYHLGYFREVERRLIDMLTVASTADAEEMRAILDRYGLDVFVVDRAFLEERVLPKYYGRTIPEEAHAAVERMAARPPVLAARAAECTSFAGKSLIVLDARCLGRE</sequence>
<feature type="transmembrane region" description="Helical" evidence="1">
    <location>
        <begin position="295"/>
        <end position="315"/>
    </location>
</feature>
<feature type="transmembrane region" description="Helical" evidence="1">
    <location>
        <begin position="126"/>
        <end position="143"/>
    </location>
</feature>
<reference evidence="2" key="1">
    <citation type="submission" date="2016-04" db="EMBL/GenBank/DDBJ databases">
        <authorList>
            <person name="Evans L.H."/>
            <person name="Alamgir A."/>
            <person name="Owens N."/>
            <person name="Weber N.D."/>
            <person name="Virtaneva K."/>
            <person name="Barbian K."/>
            <person name="Babar A."/>
            <person name="Rosenke K."/>
        </authorList>
    </citation>
    <scope>NUCLEOTIDE SEQUENCE</scope>
    <source>
        <strain evidence="2">86</strain>
    </source>
</reference>
<organism evidence="2">
    <name type="scientific">uncultured Alphaproteobacteria bacterium</name>
    <dbReference type="NCBI Taxonomy" id="91750"/>
    <lineage>
        <taxon>Bacteria</taxon>
        <taxon>Pseudomonadati</taxon>
        <taxon>Pseudomonadota</taxon>
        <taxon>Alphaproteobacteria</taxon>
        <taxon>environmental samples</taxon>
    </lineage>
</organism>
<evidence type="ECO:0000313" key="2">
    <source>
        <dbReference type="EMBL" id="SBV97902.1"/>
    </source>
</evidence>
<feature type="transmembrane region" description="Helical" evidence="1">
    <location>
        <begin position="92"/>
        <end position="120"/>
    </location>
</feature>
<accession>A0A212JEQ7</accession>
<feature type="transmembrane region" description="Helical" evidence="1">
    <location>
        <begin position="360"/>
        <end position="380"/>
    </location>
</feature>
<evidence type="ECO:0008006" key="3">
    <source>
        <dbReference type="Google" id="ProtNLM"/>
    </source>
</evidence>
<feature type="transmembrane region" description="Helical" evidence="1">
    <location>
        <begin position="327"/>
        <end position="348"/>
    </location>
</feature>